<dbReference type="KEGG" id="asau:88174461"/>
<feature type="domain" description="Peptidase M48" evidence="7">
    <location>
        <begin position="151"/>
        <end position="325"/>
    </location>
</feature>
<accession>A0AAX4HDU6</accession>
<proteinExistence type="inferred from homology"/>
<dbReference type="PANTHER" id="PTHR22726">
    <property type="entry name" value="METALLOENDOPEPTIDASE OMA1"/>
    <property type="match status" value="1"/>
</dbReference>
<evidence type="ECO:0000313" key="8">
    <source>
        <dbReference type="EMBL" id="WPK26052.1"/>
    </source>
</evidence>
<evidence type="ECO:0000256" key="2">
    <source>
        <dbReference type="ARBA" id="ARBA00022723"/>
    </source>
</evidence>
<dbReference type="GO" id="GO:0006515">
    <property type="term" value="P:protein quality control for misfolded or incompletely synthesized proteins"/>
    <property type="evidence" value="ECO:0007669"/>
    <property type="project" value="TreeGrafter"/>
</dbReference>
<keyword evidence="5 6" id="KW-0482">Metalloprotease</keyword>
<protein>
    <recommendedName>
        <fullName evidence="7">Peptidase M48 domain-containing protein</fullName>
    </recommendedName>
</protein>
<dbReference type="GO" id="GO:0004222">
    <property type="term" value="F:metalloendopeptidase activity"/>
    <property type="evidence" value="ECO:0007669"/>
    <property type="project" value="InterPro"/>
</dbReference>
<sequence length="357" mass="41335">MFSHQIFRLGSSRLAAGTALRGQFGRNFSKPFIKPQSIRYYATYRRFNNSKPEFDIRTLLRNRYLGYFVAGSIAFYVYNLDAAPFTGRHRFLWIPYWLETKIGDYSYSQLLGQYQNRIVPQSDPHYAQISRIMNRLLASAIDGTKDPRQVAHLKSLNWTIHIINAPDAAREPPNAFILPNGKIFIFSSILPICKNEDGLATVLSHELSHQLAHHSLEQLSAQPIYMILSTLLYASTGISGFGDLLVTGLFQMPSSREMELEADHIGCELMARLCFNFREAVNFWGRMEQFEERLRKSQYALPNNMMMDFFSTHPNTKKRIQDIQLWIPELNTIQESSDCHQFSLFQDFSRNFFGTLR</sequence>
<keyword evidence="3 6" id="KW-0378">Hydrolase</keyword>
<gene>
    <name evidence="8" type="ORF">PUMCH_003397</name>
</gene>
<evidence type="ECO:0000256" key="1">
    <source>
        <dbReference type="ARBA" id="ARBA00022670"/>
    </source>
</evidence>
<dbReference type="CDD" id="cd07331">
    <property type="entry name" value="M48C_Oma1_like"/>
    <property type="match status" value="1"/>
</dbReference>
<keyword evidence="4 6" id="KW-0862">Zinc</keyword>
<dbReference type="PANTHER" id="PTHR22726:SF1">
    <property type="entry name" value="METALLOENDOPEPTIDASE OMA1, MITOCHONDRIAL"/>
    <property type="match status" value="1"/>
</dbReference>
<organism evidence="8 9">
    <name type="scientific">Australozyma saopauloensis</name>
    <dbReference type="NCBI Taxonomy" id="291208"/>
    <lineage>
        <taxon>Eukaryota</taxon>
        <taxon>Fungi</taxon>
        <taxon>Dikarya</taxon>
        <taxon>Ascomycota</taxon>
        <taxon>Saccharomycotina</taxon>
        <taxon>Pichiomycetes</taxon>
        <taxon>Metschnikowiaceae</taxon>
        <taxon>Australozyma</taxon>
    </lineage>
</organism>
<name>A0AAX4HDU6_9ASCO</name>
<evidence type="ECO:0000256" key="3">
    <source>
        <dbReference type="ARBA" id="ARBA00022801"/>
    </source>
</evidence>
<dbReference type="Pfam" id="PF01435">
    <property type="entry name" value="Peptidase_M48"/>
    <property type="match status" value="1"/>
</dbReference>
<comment type="cofactor">
    <cofactor evidence="6">
        <name>Zn(2+)</name>
        <dbReference type="ChEBI" id="CHEBI:29105"/>
    </cofactor>
    <text evidence="6">Binds 1 zinc ion per subunit.</text>
</comment>
<dbReference type="InterPro" id="IPR001915">
    <property type="entry name" value="Peptidase_M48"/>
</dbReference>
<evidence type="ECO:0000313" key="9">
    <source>
        <dbReference type="Proteomes" id="UP001338582"/>
    </source>
</evidence>
<dbReference type="InterPro" id="IPR051156">
    <property type="entry name" value="Mito/Outer_Membr_Metalloprot"/>
</dbReference>
<keyword evidence="1 6" id="KW-0645">Protease</keyword>
<dbReference type="Gene3D" id="3.30.2010.10">
    <property type="entry name" value="Metalloproteases ('zincins'), catalytic domain"/>
    <property type="match status" value="1"/>
</dbReference>
<keyword evidence="2" id="KW-0479">Metal-binding</keyword>
<keyword evidence="9" id="KW-1185">Reference proteome</keyword>
<evidence type="ECO:0000256" key="4">
    <source>
        <dbReference type="ARBA" id="ARBA00022833"/>
    </source>
</evidence>
<dbReference type="Proteomes" id="UP001338582">
    <property type="component" value="Chromosome 4"/>
</dbReference>
<dbReference type="GO" id="GO:0046872">
    <property type="term" value="F:metal ion binding"/>
    <property type="evidence" value="ECO:0007669"/>
    <property type="project" value="UniProtKB-KW"/>
</dbReference>
<dbReference type="GO" id="GO:0034982">
    <property type="term" value="P:mitochondrial protein processing"/>
    <property type="evidence" value="ECO:0007669"/>
    <property type="project" value="TreeGrafter"/>
</dbReference>
<dbReference type="RefSeq" id="XP_062878434.1">
    <property type="nucleotide sequence ID" value="XM_063022364.1"/>
</dbReference>
<dbReference type="GeneID" id="88174461"/>
<evidence type="ECO:0000256" key="5">
    <source>
        <dbReference type="ARBA" id="ARBA00023049"/>
    </source>
</evidence>
<dbReference type="AlphaFoldDB" id="A0AAX4HDU6"/>
<dbReference type="GO" id="GO:0005743">
    <property type="term" value="C:mitochondrial inner membrane"/>
    <property type="evidence" value="ECO:0007669"/>
    <property type="project" value="TreeGrafter"/>
</dbReference>
<evidence type="ECO:0000259" key="7">
    <source>
        <dbReference type="Pfam" id="PF01435"/>
    </source>
</evidence>
<evidence type="ECO:0000256" key="6">
    <source>
        <dbReference type="RuleBase" id="RU003983"/>
    </source>
</evidence>
<dbReference type="EMBL" id="CP138897">
    <property type="protein sequence ID" value="WPK26052.1"/>
    <property type="molecule type" value="Genomic_DNA"/>
</dbReference>
<comment type="similarity">
    <text evidence="6">Belongs to the peptidase M48 family.</text>
</comment>
<reference evidence="8 9" key="1">
    <citation type="submission" date="2023-10" db="EMBL/GenBank/DDBJ databases">
        <title>Draft Genome Sequence of Candida saopaulonensis from a very Premature Infant with Sepsis.</title>
        <authorList>
            <person name="Ning Y."/>
            <person name="Dai R."/>
            <person name="Xiao M."/>
            <person name="Xu Y."/>
            <person name="Yan Q."/>
            <person name="Zhang L."/>
        </authorList>
    </citation>
    <scope>NUCLEOTIDE SEQUENCE [LARGE SCALE GENOMIC DNA]</scope>
    <source>
        <strain evidence="8 9">19XY460</strain>
    </source>
</reference>